<feature type="compositionally biased region" description="Low complexity" evidence="1">
    <location>
        <begin position="253"/>
        <end position="275"/>
    </location>
</feature>
<evidence type="ECO:0000313" key="3">
    <source>
        <dbReference type="Proteomes" id="UP000595703"/>
    </source>
</evidence>
<keyword evidence="3" id="KW-1185">Reference proteome</keyword>
<protein>
    <submittedName>
        <fullName evidence="2">Uncharacterized protein</fullName>
    </submittedName>
</protein>
<name>A0A7U3URB9_9ACTN</name>
<dbReference type="SUPFAM" id="SSF50494">
    <property type="entry name" value="Trypsin-like serine proteases"/>
    <property type="match status" value="1"/>
</dbReference>
<dbReference type="AlphaFoldDB" id="A0A7U3URB9"/>
<organism evidence="2 3">
    <name type="scientific">Actinacidiphila reveromycinica</name>
    <dbReference type="NCBI Taxonomy" id="659352"/>
    <lineage>
        <taxon>Bacteria</taxon>
        <taxon>Bacillati</taxon>
        <taxon>Actinomycetota</taxon>
        <taxon>Actinomycetes</taxon>
        <taxon>Kitasatosporales</taxon>
        <taxon>Streptomycetaceae</taxon>
        <taxon>Actinacidiphila</taxon>
    </lineage>
</organism>
<reference evidence="2 3" key="1">
    <citation type="journal article" date="2010" name="J. Bacteriol.">
        <title>Biochemical characterization of a novel indole prenyltransferase from Streptomyces sp. SN-593.</title>
        <authorList>
            <person name="Takahashi S."/>
            <person name="Takagi H."/>
            <person name="Toyoda A."/>
            <person name="Uramoto M."/>
            <person name="Nogawa T."/>
            <person name="Ueki M."/>
            <person name="Sakaki Y."/>
            <person name="Osada H."/>
        </authorList>
    </citation>
    <scope>NUCLEOTIDE SEQUENCE [LARGE SCALE GENOMIC DNA]</scope>
    <source>
        <strain evidence="2 3">SN-593</strain>
    </source>
</reference>
<dbReference type="EMBL" id="AP018365">
    <property type="protein sequence ID" value="BBA97231.1"/>
    <property type="molecule type" value="Genomic_DNA"/>
</dbReference>
<reference evidence="2 3" key="3">
    <citation type="journal article" date="2011" name="Nat. Chem. Biol.">
        <title>Reveromycin A biosynthesis uses RevG and RevJ for stereospecific spiroacetal formation.</title>
        <authorList>
            <person name="Takahashi S."/>
            <person name="Toyoda A."/>
            <person name="Sekiyama Y."/>
            <person name="Takagi H."/>
            <person name="Nogawa T."/>
            <person name="Uramoto M."/>
            <person name="Suzuki R."/>
            <person name="Koshino H."/>
            <person name="Kumano T."/>
            <person name="Panthee S."/>
            <person name="Dairi T."/>
            <person name="Ishikawa J."/>
            <person name="Ikeda H."/>
            <person name="Sakaki Y."/>
            <person name="Osada H."/>
        </authorList>
    </citation>
    <scope>NUCLEOTIDE SEQUENCE [LARGE SCALE GENOMIC DNA]</scope>
    <source>
        <strain evidence="2 3">SN-593</strain>
    </source>
</reference>
<feature type="region of interest" description="Disordered" evidence="1">
    <location>
        <begin position="237"/>
        <end position="280"/>
    </location>
</feature>
<dbReference type="InterPro" id="IPR009003">
    <property type="entry name" value="Peptidase_S1_PA"/>
</dbReference>
<feature type="compositionally biased region" description="Gly residues" evidence="1">
    <location>
        <begin position="318"/>
        <end position="347"/>
    </location>
</feature>
<dbReference type="Proteomes" id="UP000595703">
    <property type="component" value="Chromosome"/>
</dbReference>
<feature type="compositionally biased region" description="Basic and acidic residues" evidence="1">
    <location>
        <begin position="703"/>
        <end position="724"/>
    </location>
</feature>
<evidence type="ECO:0000256" key="1">
    <source>
        <dbReference type="SAM" id="MobiDB-lite"/>
    </source>
</evidence>
<feature type="compositionally biased region" description="Basic and acidic residues" evidence="1">
    <location>
        <begin position="657"/>
        <end position="672"/>
    </location>
</feature>
<feature type="region of interest" description="Disordered" evidence="1">
    <location>
        <begin position="313"/>
        <end position="378"/>
    </location>
</feature>
<dbReference type="KEGG" id="arev:RVR_2880"/>
<feature type="compositionally biased region" description="Basic and acidic residues" evidence="1">
    <location>
        <begin position="237"/>
        <end position="252"/>
    </location>
</feature>
<gene>
    <name evidence="2" type="ORF">RVR_2880</name>
</gene>
<dbReference type="RefSeq" id="WP_202233546.1">
    <property type="nucleotide sequence ID" value="NZ_AP018365.1"/>
</dbReference>
<reference evidence="2 3" key="4">
    <citation type="journal article" date="2020" name="Sci. Rep.">
        <title>beta-carboline chemical signals induce reveromycin production through a LuxR family regulator in Streptomyces sp. SN-593.</title>
        <authorList>
            <person name="Panthee S."/>
            <person name="Kito N."/>
            <person name="Hayashi T."/>
            <person name="Shimizu T."/>
            <person name="Ishikawa J."/>
            <person name="Hamamoto H."/>
            <person name="Osada H."/>
            <person name="Takahashi S."/>
        </authorList>
    </citation>
    <scope>NUCLEOTIDE SEQUENCE [LARGE SCALE GENOMIC DNA]</scope>
    <source>
        <strain evidence="2 3">SN-593</strain>
    </source>
</reference>
<evidence type="ECO:0000313" key="2">
    <source>
        <dbReference type="EMBL" id="BBA97231.1"/>
    </source>
</evidence>
<accession>A0A7U3URB9</accession>
<feature type="compositionally biased region" description="Acidic residues" evidence="1">
    <location>
        <begin position="734"/>
        <end position="743"/>
    </location>
</feature>
<feature type="compositionally biased region" description="Basic and acidic residues" evidence="1">
    <location>
        <begin position="679"/>
        <end position="691"/>
    </location>
</feature>
<sequence length="743" mass="76730">MEAEGGIGGRGSGAAPPWAVRIRRGDGTIAGAGVLVDPQWVLTHAAAVAEGEHVTAEFVAARGASRHAVAEQVCAAEAGGVALLRLARPGPAGAASALRRLSVPHREVRVYGFPAAEGAGRWMAAATGGVAGGADGRVGLAPAGAFTAGYGGAAAVDAATGQIVGVVLPGSPDGERAGPCLSPAETIARHLPRAAGWTTGRPAVDERLHAHGPEPALFDPHFARRLAQWFRGGRQGERYADHHRDRTGRDARPPGAAGVPAAAGVSEAPSAPGAAVRTARRTDDGLQIKISRVRADDPVRAATLRRALLLADREAGGPTAGRGPGPTAGPGGTIGGPGSGRSGGTVGRPGAANGYPANGTRSQAGPAREGAVGGADTDPPVGALDLALNAAGRGTRWIAERVADRLGVLPEGLEDITGADLDATVRRVLASPATLTLVLVGVDEADDPDTLLDLLARLRVHGDRMLLVFRHDGAHVARAQSQLVIEPSQQRQARLLGTLTEITGPLADALHARMAVVLADCDRALDALIKAHVVRTTMAGTAGVAAGRGEHPDLGRFERVAARAERHMREAIARLDPLVERHEELIGRLDSYQVLYQQAVRSEDLDAEDRYQAAHDLLHARPCDLGPAEAAVREYVDFIERRGHRPPPPGGLPTPGQDRDRTPEGHQDRDEGGGGGSAGRRDGAGRQDPGARGDPGAPPGAPERPERPEPPAPFGRERRSRGPEQPDPVPPDGPDPEGGEPRP</sequence>
<feature type="region of interest" description="Disordered" evidence="1">
    <location>
        <begin position="640"/>
        <end position="743"/>
    </location>
</feature>
<reference evidence="2 3" key="2">
    <citation type="journal article" date="2011" name="J. Antibiot.">
        <title>Furaquinocins I and J: novel polyketide isoprenoid hybrid compounds from Streptomyces reveromyceticus SN-593.</title>
        <authorList>
            <person name="Panthee S."/>
            <person name="Takahashi S."/>
            <person name="Takagi H."/>
            <person name="Nogawa T."/>
            <person name="Oowada E."/>
            <person name="Uramoto M."/>
            <person name="Osada H."/>
        </authorList>
    </citation>
    <scope>NUCLEOTIDE SEQUENCE [LARGE SCALE GENOMIC DNA]</scope>
    <source>
        <strain evidence="2 3">SN-593</strain>
    </source>
</reference>
<proteinExistence type="predicted"/>